<evidence type="ECO:0000256" key="2">
    <source>
        <dbReference type="ARBA" id="ARBA00004123"/>
    </source>
</evidence>
<dbReference type="PANTHER" id="PTHR22930:SF85">
    <property type="entry name" value="GH03217P-RELATED"/>
    <property type="match status" value="1"/>
</dbReference>
<evidence type="ECO:0000313" key="9">
    <source>
        <dbReference type="EMBL" id="KAK9701320.1"/>
    </source>
</evidence>
<name>A0AAW1JDK0_POPJA</name>
<reference evidence="9" key="1">
    <citation type="submission" date="2023-05" db="EMBL/GenBank/DDBJ databases">
        <authorList>
            <person name="Nardi F."/>
            <person name="Carapelli A."/>
            <person name="Cucini C."/>
        </authorList>
    </citation>
    <scope>NUCLEOTIDE SEQUENCE</scope>
    <source>
        <strain evidence="9">DMR45628</strain>
        <tissue evidence="9">Testes</tissue>
    </source>
</reference>
<dbReference type="InterPro" id="IPR027806">
    <property type="entry name" value="HARBI1_dom"/>
</dbReference>
<keyword evidence="7" id="KW-0539">Nucleus</keyword>
<evidence type="ECO:0000256" key="4">
    <source>
        <dbReference type="ARBA" id="ARBA00022722"/>
    </source>
</evidence>
<evidence type="ECO:0000259" key="8">
    <source>
        <dbReference type="Pfam" id="PF13359"/>
    </source>
</evidence>
<dbReference type="GO" id="GO:0005634">
    <property type="term" value="C:nucleus"/>
    <property type="evidence" value="ECO:0007669"/>
    <property type="project" value="UniProtKB-SubCell"/>
</dbReference>
<dbReference type="Proteomes" id="UP001458880">
    <property type="component" value="Unassembled WGS sequence"/>
</dbReference>
<evidence type="ECO:0000256" key="3">
    <source>
        <dbReference type="ARBA" id="ARBA00006958"/>
    </source>
</evidence>
<evidence type="ECO:0000313" key="11">
    <source>
        <dbReference type="Proteomes" id="UP001458880"/>
    </source>
</evidence>
<dbReference type="Pfam" id="PF13359">
    <property type="entry name" value="DDE_Tnp_4"/>
    <property type="match status" value="1"/>
</dbReference>
<keyword evidence="4" id="KW-0540">Nuclease</keyword>
<comment type="caution">
    <text evidence="9">The sequence shown here is derived from an EMBL/GenBank/DDBJ whole genome shotgun (WGS) entry which is preliminary data.</text>
</comment>
<protein>
    <submittedName>
        <fullName evidence="9">DDE superfamily endonuclease</fullName>
    </submittedName>
</protein>
<dbReference type="GO" id="GO:0004519">
    <property type="term" value="F:endonuclease activity"/>
    <property type="evidence" value="ECO:0007669"/>
    <property type="project" value="UniProtKB-KW"/>
</dbReference>
<evidence type="ECO:0000313" key="10">
    <source>
        <dbReference type="EMBL" id="KAK9701408.1"/>
    </source>
</evidence>
<dbReference type="GO" id="GO:0016787">
    <property type="term" value="F:hydrolase activity"/>
    <property type="evidence" value="ECO:0007669"/>
    <property type="project" value="UniProtKB-KW"/>
</dbReference>
<comment type="similarity">
    <text evidence="3">Belongs to the HARBI1 family.</text>
</comment>
<evidence type="ECO:0000256" key="5">
    <source>
        <dbReference type="ARBA" id="ARBA00022723"/>
    </source>
</evidence>
<keyword evidence="5" id="KW-0479">Metal-binding</keyword>
<evidence type="ECO:0000256" key="1">
    <source>
        <dbReference type="ARBA" id="ARBA00001968"/>
    </source>
</evidence>
<dbReference type="GO" id="GO:0046872">
    <property type="term" value="F:metal ion binding"/>
    <property type="evidence" value="ECO:0007669"/>
    <property type="project" value="UniProtKB-KW"/>
</dbReference>
<organism evidence="9 11">
    <name type="scientific">Popillia japonica</name>
    <name type="common">Japanese beetle</name>
    <dbReference type="NCBI Taxonomy" id="7064"/>
    <lineage>
        <taxon>Eukaryota</taxon>
        <taxon>Metazoa</taxon>
        <taxon>Ecdysozoa</taxon>
        <taxon>Arthropoda</taxon>
        <taxon>Hexapoda</taxon>
        <taxon>Insecta</taxon>
        <taxon>Pterygota</taxon>
        <taxon>Neoptera</taxon>
        <taxon>Endopterygota</taxon>
        <taxon>Coleoptera</taxon>
        <taxon>Polyphaga</taxon>
        <taxon>Scarabaeiformia</taxon>
        <taxon>Scarabaeidae</taxon>
        <taxon>Rutelinae</taxon>
        <taxon>Popillia</taxon>
    </lineage>
</organism>
<sequence length="255" mass="29432">MELLDSSDEENIFVMQLINRPKKKRVSIKNYVEKVVPRFNLDDFKNHFRLSRSTFEHLLHQIAPQLTAKNHKRIGPPTYPPEKQLLVVLTMLANQEVYSYICWPIGSNLENVTEMFYKKQGFPGVVGAIDDTHIPITPPIKEQSSYCNRHHYHSIILPGVCTADFFFTDVFTGFPGSVHDARVFNNSPLCAKIESAPLELFRTTQHHLLGDSAYRCSTHLITRYRDNGNLTRKQRNYNYKLSATRVCIEQCFGLL</sequence>
<keyword evidence="11" id="KW-1185">Reference proteome</keyword>
<comment type="subcellular location">
    <subcellularLocation>
        <location evidence="2">Nucleus</location>
    </subcellularLocation>
</comment>
<accession>A0AAW1JDK0</accession>
<proteinExistence type="inferred from homology"/>
<evidence type="ECO:0000256" key="6">
    <source>
        <dbReference type="ARBA" id="ARBA00022801"/>
    </source>
</evidence>
<keyword evidence="6" id="KW-0378">Hydrolase</keyword>
<feature type="domain" description="DDE Tnp4" evidence="8">
    <location>
        <begin position="129"/>
        <end position="255"/>
    </location>
</feature>
<comment type="cofactor">
    <cofactor evidence="1">
        <name>a divalent metal cation</name>
        <dbReference type="ChEBI" id="CHEBI:60240"/>
    </cofactor>
</comment>
<dbReference type="EMBL" id="JASPKY010000414">
    <property type="protein sequence ID" value="KAK9701408.1"/>
    <property type="molecule type" value="Genomic_DNA"/>
</dbReference>
<dbReference type="EMBL" id="JASPKY010000416">
    <property type="protein sequence ID" value="KAK9701320.1"/>
    <property type="molecule type" value="Genomic_DNA"/>
</dbReference>
<keyword evidence="9" id="KW-0255">Endonuclease</keyword>
<evidence type="ECO:0000256" key="7">
    <source>
        <dbReference type="ARBA" id="ARBA00023242"/>
    </source>
</evidence>
<gene>
    <name evidence="10" type="ORF">QE152_g30611</name>
    <name evidence="9" type="ORF">QE152_g30695</name>
</gene>
<dbReference type="AlphaFoldDB" id="A0AAW1JDK0"/>
<dbReference type="InterPro" id="IPR045249">
    <property type="entry name" value="HARBI1-like"/>
</dbReference>
<reference evidence="9 11" key="2">
    <citation type="journal article" date="2024" name="BMC Genomics">
        <title>De novo assembly and annotation of Popillia japonica's genome with initial clues to its potential as an invasive pest.</title>
        <authorList>
            <person name="Cucini C."/>
            <person name="Boschi S."/>
            <person name="Funari R."/>
            <person name="Cardaioli E."/>
            <person name="Iannotti N."/>
            <person name="Marturano G."/>
            <person name="Paoli F."/>
            <person name="Bruttini M."/>
            <person name="Carapelli A."/>
            <person name="Frati F."/>
            <person name="Nardi F."/>
        </authorList>
    </citation>
    <scope>NUCLEOTIDE SEQUENCE [LARGE SCALE GENOMIC DNA]</scope>
    <source>
        <strain evidence="9">DMR45628</strain>
    </source>
</reference>
<dbReference type="PANTHER" id="PTHR22930">
    <property type="match status" value="1"/>
</dbReference>